<dbReference type="CDD" id="cd02228">
    <property type="entry name" value="cupin_EutQ"/>
    <property type="match status" value="1"/>
</dbReference>
<dbReference type="InterPro" id="IPR014710">
    <property type="entry name" value="RmlC-like_jellyroll"/>
</dbReference>
<dbReference type="SUPFAM" id="SSF51182">
    <property type="entry name" value="RmlC-like cupins"/>
    <property type="match status" value="1"/>
</dbReference>
<dbReference type="PANTHER" id="PTHR36169:SF1">
    <property type="entry name" value="ACETATE KINASE EUTQ"/>
    <property type="match status" value="1"/>
</dbReference>
<name>A0A0R2CZ65_9LACO</name>
<protein>
    <recommendedName>
        <fullName evidence="3">Ethanolamine utilization protein EutQ</fullName>
    </recommendedName>
</protein>
<dbReference type="Gene3D" id="2.60.120.10">
    <property type="entry name" value="Jelly Rolls"/>
    <property type="match status" value="1"/>
</dbReference>
<dbReference type="InterPro" id="IPR011051">
    <property type="entry name" value="RmlC_Cupin_sf"/>
</dbReference>
<dbReference type="PATRIC" id="fig|1423796.3.peg.1595"/>
<sequence>MHEPNISKADLEKVVRQLITEQLTNQSNNKDGLVALDLPTINVTAADRLDTGKATDHVYTKDLLTLSESPRLGCGLMVMAQTTFKWHLDYDEIDYVIEGELSVIGPHETVTAKAGEVIFIPKNSQIQFSVAKKARFLYVTYPADWNSK</sequence>
<evidence type="ECO:0008006" key="3">
    <source>
        <dbReference type="Google" id="ProtNLM"/>
    </source>
</evidence>
<dbReference type="AlphaFoldDB" id="A0A0R2CZ65"/>
<dbReference type="InterPro" id="IPR010424">
    <property type="entry name" value="EutQ"/>
</dbReference>
<gene>
    <name evidence="1" type="ORF">FC24_GL001567</name>
</gene>
<dbReference type="EMBL" id="AYYI01000042">
    <property type="protein sequence ID" value="KRM97311.1"/>
    <property type="molecule type" value="Genomic_DNA"/>
</dbReference>
<dbReference type="PANTHER" id="PTHR36169">
    <property type="entry name" value="ETHANOLAMINE UTILIZATION PROTEIN EUTQ"/>
    <property type="match status" value="1"/>
</dbReference>
<reference evidence="1 2" key="1">
    <citation type="journal article" date="2015" name="Genome Announc.">
        <title>Expanding the biotechnology potential of lactobacilli through comparative genomics of 213 strains and associated genera.</title>
        <authorList>
            <person name="Sun Z."/>
            <person name="Harris H.M."/>
            <person name="McCann A."/>
            <person name="Guo C."/>
            <person name="Argimon S."/>
            <person name="Zhang W."/>
            <person name="Yang X."/>
            <person name="Jeffery I.B."/>
            <person name="Cooney J.C."/>
            <person name="Kagawa T.F."/>
            <person name="Liu W."/>
            <person name="Song Y."/>
            <person name="Salvetti E."/>
            <person name="Wrobel A."/>
            <person name="Rasinkangas P."/>
            <person name="Parkhill J."/>
            <person name="Rea M.C."/>
            <person name="O'Sullivan O."/>
            <person name="Ritari J."/>
            <person name="Douillard F.P."/>
            <person name="Paul Ross R."/>
            <person name="Yang R."/>
            <person name="Briner A.E."/>
            <person name="Felis G.E."/>
            <person name="de Vos W.M."/>
            <person name="Barrangou R."/>
            <person name="Klaenhammer T.R."/>
            <person name="Caufield P.W."/>
            <person name="Cui Y."/>
            <person name="Zhang H."/>
            <person name="O'Toole P.W."/>
        </authorList>
    </citation>
    <scope>NUCLEOTIDE SEQUENCE [LARGE SCALE GENOMIC DNA]</scope>
    <source>
        <strain evidence="1 2">DSM 20253</strain>
    </source>
</reference>
<organism evidence="1 2">
    <name type="scientific">Loigolactobacillus rennini DSM 20253</name>
    <dbReference type="NCBI Taxonomy" id="1423796"/>
    <lineage>
        <taxon>Bacteria</taxon>
        <taxon>Bacillati</taxon>
        <taxon>Bacillota</taxon>
        <taxon>Bacilli</taxon>
        <taxon>Lactobacillales</taxon>
        <taxon>Lactobacillaceae</taxon>
        <taxon>Loigolactobacillus</taxon>
    </lineage>
</organism>
<evidence type="ECO:0000313" key="1">
    <source>
        <dbReference type="EMBL" id="KRM97311.1"/>
    </source>
</evidence>
<dbReference type="Proteomes" id="UP000051638">
    <property type="component" value="Unassembled WGS sequence"/>
</dbReference>
<proteinExistence type="predicted"/>
<dbReference type="Pfam" id="PF06249">
    <property type="entry name" value="EutQ"/>
    <property type="match status" value="1"/>
</dbReference>
<dbReference type="RefSeq" id="WP_057874120.1">
    <property type="nucleotide sequence ID" value="NZ_AYYI01000042.1"/>
</dbReference>
<dbReference type="OrthoDB" id="3828611at2"/>
<dbReference type="STRING" id="1423796.FC24_GL001567"/>
<evidence type="ECO:0000313" key="2">
    <source>
        <dbReference type="Proteomes" id="UP000051638"/>
    </source>
</evidence>
<comment type="caution">
    <text evidence="1">The sequence shown here is derived from an EMBL/GenBank/DDBJ whole genome shotgun (WGS) entry which is preliminary data.</text>
</comment>
<accession>A0A0R2CZ65</accession>
<keyword evidence="2" id="KW-1185">Reference proteome</keyword>